<protein>
    <submittedName>
        <fullName evidence="2">Uncharacterized protein</fullName>
    </submittedName>
</protein>
<gene>
    <name evidence="2" type="ORF">B7C51_04920</name>
</gene>
<keyword evidence="1" id="KW-1133">Transmembrane helix</keyword>
<keyword evidence="1" id="KW-0472">Membrane</keyword>
<feature type="transmembrane region" description="Helical" evidence="1">
    <location>
        <begin position="37"/>
        <end position="57"/>
    </location>
</feature>
<keyword evidence="1" id="KW-0812">Transmembrane</keyword>
<evidence type="ECO:0000313" key="2">
    <source>
        <dbReference type="EMBL" id="ARF67312.1"/>
    </source>
</evidence>
<proteinExistence type="predicted"/>
<dbReference type="Proteomes" id="UP000192727">
    <property type="component" value="Chromosome"/>
</dbReference>
<name>A0A1V0UQR5_9BACL</name>
<reference evidence="2 3" key="1">
    <citation type="submission" date="2017-03" db="EMBL/GenBank/DDBJ databases">
        <title>Paenibacillus larvae genome sequencing.</title>
        <authorList>
            <person name="Dingman D.W."/>
        </authorList>
    </citation>
    <scope>NUCLEOTIDE SEQUENCE [LARGE SCALE GENOMIC DNA]</scope>
    <source>
        <strain evidence="2 3">SAG 10367</strain>
    </source>
</reference>
<feature type="transmembrane region" description="Helical" evidence="1">
    <location>
        <begin position="7"/>
        <end position="31"/>
    </location>
</feature>
<dbReference type="RefSeq" id="WP_083038978.1">
    <property type="nucleotide sequence ID" value="NZ_CP020557.1"/>
</dbReference>
<accession>A0A1V0UQR5</accession>
<dbReference type="AlphaFoldDB" id="A0A1V0UQR5"/>
<evidence type="ECO:0000256" key="1">
    <source>
        <dbReference type="SAM" id="Phobius"/>
    </source>
</evidence>
<dbReference type="EMBL" id="CP020557">
    <property type="protein sequence ID" value="ARF67312.1"/>
    <property type="molecule type" value="Genomic_DNA"/>
</dbReference>
<sequence>MKMSELMYGLIGFLFISAFIIGVLFGAMFLIDLMIGWGMPALISCIFVDVVLVLLIVKISDSLF</sequence>
<organism evidence="2 3">
    <name type="scientific">Paenibacillus larvae subsp. pulvifaciens</name>
    <dbReference type="NCBI Taxonomy" id="1477"/>
    <lineage>
        <taxon>Bacteria</taxon>
        <taxon>Bacillati</taxon>
        <taxon>Bacillota</taxon>
        <taxon>Bacilli</taxon>
        <taxon>Bacillales</taxon>
        <taxon>Paenibacillaceae</taxon>
        <taxon>Paenibacillus</taxon>
    </lineage>
</organism>
<evidence type="ECO:0000313" key="3">
    <source>
        <dbReference type="Proteomes" id="UP000192727"/>
    </source>
</evidence>